<dbReference type="EMBL" id="JAGSXJ010000007">
    <property type="protein sequence ID" value="KAH6689479.1"/>
    <property type="molecule type" value="Genomic_DNA"/>
</dbReference>
<reference evidence="2" key="1">
    <citation type="journal article" date="2021" name="Nat. Commun.">
        <title>Genetic determinants of endophytism in the Arabidopsis root mycobiome.</title>
        <authorList>
            <person name="Mesny F."/>
            <person name="Miyauchi S."/>
            <person name="Thiergart T."/>
            <person name="Pickel B."/>
            <person name="Atanasova L."/>
            <person name="Karlsson M."/>
            <person name="Huettel B."/>
            <person name="Barry K.W."/>
            <person name="Haridas S."/>
            <person name="Chen C."/>
            <person name="Bauer D."/>
            <person name="Andreopoulos W."/>
            <person name="Pangilinan J."/>
            <person name="LaButti K."/>
            <person name="Riley R."/>
            <person name="Lipzen A."/>
            <person name="Clum A."/>
            <person name="Drula E."/>
            <person name="Henrissat B."/>
            <person name="Kohler A."/>
            <person name="Grigoriev I.V."/>
            <person name="Martin F.M."/>
            <person name="Hacquard S."/>
        </authorList>
    </citation>
    <scope>NUCLEOTIDE SEQUENCE</scope>
    <source>
        <strain evidence="2">MPI-SDFR-AT-0117</strain>
    </source>
</reference>
<dbReference type="Proteomes" id="UP000770015">
    <property type="component" value="Unassembled WGS sequence"/>
</dbReference>
<evidence type="ECO:0000259" key="1">
    <source>
        <dbReference type="Pfam" id="PF01814"/>
    </source>
</evidence>
<organism evidence="2 3">
    <name type="scientific">Plectosphaerella plurivora</name>
    <dbReference type="NCBI Taxonomy" id="936078"/>
    <lineage>
        <taxon>Eukaryota</taxon>
        <taxon>Fungi</taxon>
        <taxon>Dikarya</taxon>
        <taxon>Ascomycota</taxon>
        <taxon>Pezizomycotina</taxon>
        <taxon>Sordariomycetes</taxon>
        <taxon>Hypocreomycetidae</taxon>
        <taxon>Glomerellales</taxon>
        <taxon>Plectosphaerellaceae</taxon>
        <taxon>Plectosphaerella</taxon>
    </lineage>
</organism>
<comment type="caution">
    <text evidence="2">The sequence shown here is derived from an EMBL/GenBank/DDBJ whole genome shotgun (WGS) entry which is preliminary data.</text>
</comment>
<dbReference type="AlphaFoldDB" id="A0A9P9ABS0"/>
<dbReference type="Pfam" id="PF01814">
    <property type="entry name" value="Hemerythrin"/>
    <property type="match status" value="1"/>
</dbReference>
<dbReference type="OrthoDB" id="9983919at2759"/>
<dbReference type="InterPro" id="IPR012312">
    <property type="entry name" value="Hemerythrin-like"/>
</dbReference>
<evidence type="ECO:0000313" key="2">
    <source>
        <dbReference type="EMBL" id="KAH6689479.1"/>
    </source>
</evidence>
<keyword evidence="3" id="KW-1185">Reference proteome</keyword>
<proteinExistence type="predicted"/>
<sequence>MDQVIGIASISDVIKDDHRTIEELYSNIVNAADTKTQSCHQDALVWSLARQCISEELIIFPALEAYVEDGKIIAQKDELEHEKIKEHLKLFESAQAGDAEFIHTLEALMELVNQHVSFEERNDLVSLEAGLRASESEELAGDYQRMRKLIPVRGEADGAMQRGFDDVAALFATPMDELRTSLKKLP</sequence>
<dbReference type="Gene3D" id="1.20.120.520">
    <property type="entry name" value="nmb1532 protein domain like"/>
    <property type="match status" value="1"/>
</dbReference>
<accession>A0A9P9ABS0</accession>
<gene>
    <name evidence="2" type="ORF">F5X68DRAFT_131374</name>
</gene>
<feature type="domain" description="Hemerythrin-like" evidence="1">
    <location>
        <begin position="10"/>
        <end position="121"/>
    </location>
</feature>
<protein>
    <submittedName>
        <fullName evidence="2">HHE domain-containing protein</fullName>
    </submittedName>
</protein>
<evidence type="ECO:0000313" key="3">
    <source>
        <dbReference type="Proteomes" id="UP000770015"/>
    </source>
</evidence>
<name>A0A9P9ABS0_9PEZI</name>
<dbReference type="PANTHER" id="PTHR35585">
    <property type="entry name" value="HHE DOMAIN PROTEIN (AFU_ORTHOLOGUE AFUA_4G00730)"/>
    <property type="match status" value="1"/>
</dbReference>
<dbReference type="PANTHER" id="PTHR35585:SF1">
    <property type="entry name" value="HHE DOMAIN PROTEIN (AFU_ORTHOLOGUE AFUA_4G00730)"/>
    <property type="match status" value="1"/>
</dbReference>